<proteinExistence type="predicted"/>
<feature type="region of interest" description="Disordered" evidence="1">
    <location>
        <begin position="640"/>
        <end position="670"/>
    </location>
</feature>
<sequence>MRLQSKTARKASWMVVPLLLCLGSVVALSNPSAGCGDNLADCPTRLATADALSPLAVMDGGVHAELALLGEDILLGASVTPASPTPTKHMLKPKPKSATSHKKPSKTTEEHKKPPKRTTEPHKKPPKTTEPHKKVPSKSKSHPSEGHDDPTPLTPPPKESHKPKPKPKPKPHEPTHPHNTSPHHPPHTSAVAPSPSSTDPLESPASTIVASTGTSGESVPTTTDAGTTSSLSLDPTITPTTTADVGTTVQSPPAVTAPPSSAHNPSPSPTTVVSVPTPDPATTSGIQTPHRPTLPPSPSPSPSPTTTVTTTEHTPKATTAAPAPVTTTTTTTTTAGATVPTTTAAPNPNSSVHHTRPTKTTPWLPPTIEPVTPPKTIHTAPPGTSLPDVVIPDLHPDIPGNSIKVHMRFERVSYYQVINNGILAAQLVSFIPAQLCQLLDVDCELIMVLAIRDGSNVTSISTRKLKKRRNSSELVEADAPKDQDSSRDGAAHVLLRRDGNNLALLEKRGLVTTNNAADAILVTVAIPQAQYWNLNSLLTNPKSALFTVGATNFGQFLDSTFPLSSQPPPVPDSQDGDDDGGDSTADPLTGGNPDSVVTNPGDTLSTNSAPVIGSVVGLAAIAYVGVAMFVVRRQREKKRREHEAAEATKAKISAPVNVQDSTQGWGWHSS</sequence>
<dbReference type="GO" id="GO:0030427">
    <property type="term" value="C:site of polarized growth"/>
    <property type="evidence" value="ECO:0007669"/>
    <property type="project" value="TreeGrafter"/>
</dbReference>
<dbReference type="GO" id="GO:0001402">
    <property type="term" value="P:signal transduction involved in filamentous growth"/>
    <property type="evidence" value="ECO:0007669"/>
    <property type="project" value="TreeGrafter"/>
</dbReference>
<evidence type="ECO:0000313" key="4">
    <source>
        <dbReference type="EMBL" id="GJJ68267.1"/>
    </source>
</evidence>
<dbReference type="GO" id="GO:0005576">
    <property type="term" value="C:extracellular region"/>
    <property type="evidence" value="ECO:0007669"/>
    <property type="project" value="TreeGrafter"/>
</dbReference>
<keyword evidence="5" id="KW-1185">Reference proteome</keyword>
<dbReference type="Proteomes" id="UP000827284">
    <property type="component" value="Unassembled WGS sequence"/>
</dbReference>
<protein>
    <recommendedName>
        <fullName evidence="6">Mid2 domain-containing protein</fullName>
    </recommendedName>
</protein>
<dbReference type="GO" id="GO:0005886">
    <property type="term" value="C:plasma membrane"/>
    <property type="evidence" value="ECO:0007669"/>
    <property type="project" value="InterPro"/>
</dbReference>
<name>A0A9P3H209_9FUNG</name>
<feature type="compositionally biased region" description="Low complexity" evidence="1">
    <location>
        <begin position="304"/>
        <end position="346"/>
    </location>
</feature>
<keyword evidence="3" id="KW-0732">Signal</keyword>
<dbReference type="EMBL" id="BQFW01000001">
    <property type="protein sequence ID" value="GJJ68267.1"/>
    <property type="molecule type" value="Genomic_DNA"/>
</dbReference>
<comment type="caution">
    <text evidence="4">The sequence shown here is derived from an EMBL/GenBank/DDBJ whole genome shotgun (WGS) entry which is preliminary data.</text>
</comment>
<evidence type="ECO:0000256" key="3">
    <source>
        <dbReference type="SAM" id="SignalP"/>
    </source>
</evidence>
<dbReference type="InterPro" id="IPR039295">
    <property type="entry name" value="MSB2"/>
</dbReference>
<keyword evidence="2" id="KW-0472">Membrane</keyword>
<dbReference type="GO" id="GO:0031505">
    <property type="term" value="P:fungal-type cell wall organization"/>
    <property type="evidence" value="ECO:0007669"/>
    <property type="project" value="TreeGrafter"/>
</dbReference>
<dbReference type="GO" id="GO:0006972">
    <property type="term" value="P:hyperosmotic response"/>
    <property type="evidence" value="ECO:0007669"/>
    <property type="project" value="TreeGrafter"/>
</dbReference>
<feature type="compositionally biased region" description="Polar residues" evidence="1">
    <location>
        <begin position="656"/>
        <end position="670"/>
    </location>
</feature>
<feature type="signal peptide" evidence="3">
    <location>
        <begin position="1"/>
        <end position="27"/>
    </location>
</feature>
<feature type="compositionally biased region" description="Pro residues" evidence="1">
    <location>
        <begin position="292"/>
        <end position="303"/>
    </location>
</feature>
<feature type="compositionally biased region" description="Basic and acidic residues" evidence="1">
    <location>
        <begin position="478"/>
        <end position="488"/>
    </location>
</feature>
<evidence type="ECO:0000256" key="1">
    <source>
        <dbReference type="SAM" id="MobiDB-lite"/>
    </source>
</evidence>
<keyword evidence="2" id="KW-0812">Transmembrane</keyword>
<feature type="chain" id="PRO_5040413236" description="Mid2 domain-containing protein" evidence="3">
    <location>
        <begin position="28"/>
        <end position="670"/>
    </location>
</feature>
<feature type="compositionally biased region" description="Basic residues" evidence="1">
    <location>
        <begin position="89"/>
        <end position="105"/>
    </location>
</feature>
<reference evidence="4" key="2">
    <citation type="journal article" date="2022" name="Microbiol. Resour. Announc.">
        <title>Whole-Genome Sequence of Entomortierella parvispora E1425, a Mucoromycotan Fungus Associated with Burkholderiaceae-Related Endosymbiotic Bacteria.</title>
        <authorList>
            <person name="Herlambang A."/>
            <person name="Guo Y."/>
            <person name="Takashima Y."/>
            <person name="Narisawa K."/>
            <person name="Ohta H."/>
            <person name="Nishizawa T."/>
        </authorList>
    </citation>
    <scope>NUCLEOTIDE SEQUENCE</scope>
    <source>
        <strain evidence="4">E1425</strain>
    </source>
</reference>
<dbReference type="PANTHER" id="PTHR35778">
    <property type="entry name" value="SIGNALING MUCIN HKR1-RELATED"/>
    <property type="match status" value="1"/>
</dbReference>
<feature type="compositionally biased region" description="Low complexity" evidence="1">
    <location>
        <begin position="177"/>
        <end position="200"/>
    </location>
</feature>
<evidence type="ECO:0000313" key="5">
    <source>
        <dbReference type="Proteomes" id="UP000827284"/>
    </source>
</evidence>
<dbReference type="GO" id="GO:0005034">
    <property type="term" value="F:osmosensor activity"/>
    <property type="evidence" value="ECO:0007669"/>
    <property type="project" value="InterPro"/>
</dbReference>
<feature type="region of interest" description="Disordered" evidence="1">
    <location>
        <begin position="559"/>
        <end position="602"/>
    </location>
</feature>
<feature type="transmembrane region" description="Helical" evidence="2">
    <location>
        <begin position="611"/>
        <end position="631"/>
    </location>
</feature>
<reference evidence="4" key="1">
    <citation type="submission" date="2021-11" db="EMBL/GenBank/DDBJ databases">
        <authorList>
            <person name="Herlambang A."/>
            <person name="Guo Y."/>
            <person name="Takashima Y."/>
            <person name="Nishizawa T."/>
        </authorList>
    </citation>
    <scope>NUCLEOTIDE SEQUENCE</scope>
    <source>
        <strain evidence="4">E1425</strain>
    </source>
</reference>
<feature type="region of interest" description="Disordered" evidence="1">
    <location>
        <begin position="469"/>
        <end position="488"/>
    </location>
</feature>
<organism evidence="4 5">
    <name type="scientific">Entomortierella parvispora</name>
    <dbReference type="NCBI Taxonomy" id="205924"/>
    <lineage>
        <taxon>Eukaryota</taxon>
        <taxon>Fungi</taxon>
        <taxon>Fungi incertae sedis</taxon>
        <taxon>Mucoromycota</taxon>
        <taxon>Mortierellomycotina</taxon>
        <taxon>Mortierellomycetes</taxon>
        <taxon>Mortierellales</taxon>
        <taxon>Mortierellaceae</taxon>
        <taxon>Entomortierella</taxon>
    </lineage>
</organism>
<dbReference type="PANTHER" id="PTHR35778:SF1">
    <property type="entry name" value="SIGNALING MUCIN HKR1-RELATED"/>
    <property type="match status" value="1"/>
</dbReference>
<feature type="compositionally biased region" description="Low complexity" evidence="1">
    <location>
        <begin position="227"/>
        <end position="284"/>
    </location>
</feature>
<dbReference type="GO" id="GO:0030010">
    <property type="term" value="P:establishment of cell polarity"/>
    <property type="evidence" value="ECO:0007669"/>
    <property type="project" value="TreeGrafter"/>
</dbReference>
<evidence type="ECO:0008006" key="6">
    <source>
        <dbReference type="Google" id="ProtNLM"/>
    </source>
</evidence>
<feature type="region of interest" description="Disordered" evidence="1">
    <location>
        <begin position="80"/>
        <end position="366"/>
    </location>
</feature>
<accession>A0A9P3H209</accession>
<dbReference type="OrthoDB" id="2443140at2759"/>
<dbReference type="AlphaFoldDB" id="A0A9P3H209"/>
<feature type="compositionally biased region" description="Basic and acidic residues" evidence="1">
    <location>
        <begin position="106"/>
        <end position="133"/>
    </location>
</feature>
<keyword evidence="2" id="KW-1133">Transmembrane helix</keyword>
<evidence type="ECO:0000256" key="2">
    <source>
        <dbReference type="SAM" id="Phobius"/>
    </source>
</evidence>
<dbReference type="GO" id="GO:0009986">
    <property type="term" value="C:cell surface"/>
    <property type="evidence" value="ECO:0007669"/>
    <property type="project" value="TreeGrafter"/>
</dbReference>
<feature type="compositionally biased region" description="Polar residues" evidence="1">
    <location>
        <begin position="204"/>
        <end position="226"/>
    </location>
</feature>
<dbReference type="GO" id="GO:0007232">
    <property type="term" value="P:osmosensory signaling pathway via Sho1 osmosensor"/>
    <property type="evidence" value="ECO:0007669"/>
    <property type="project" value="InterPro"/>
</dbReference>
<gene>
    <name evidence="4" type="ORF">EMPS_00613</name>
</gene>